<dbReference type="EMBL" id="VIIS01001331">
    <property type="protein sequence ID" value="KAF0299803.1"/>
    <property type="molecule type" value="Genomic_DNA"/>
</dbReference>
<dbReference type="OrthoDB" id="6362520at2759"/>
<evidence type="ECO:0000313" key="3">
    <source>
        <dbReference type="Proteomes" id="UP000440578"/>
    </source>
</evidence>
<dbReference type="Proteomes" id="UP000440578">
    <property type="component" value="Unassembled WGS sequence"/>
</dbReference>
<accession>A0A6A4W1I3</accession>
<proteinExistence type="predicted"/>
<evidence type="ECO:0000313" key="2">
    <source>
        <dbReference type="EMBL" id="KAF0299803.1"/>
    </source>
</evidence>
<dbReference type="AlphaFoldDB" id="A0A6A4W1I3"/>
<reference evidence="2 3" key="1">
    <citation type="submission" date="2019-07" db="EMBL/GenBank/DDBJ databases">
        <title>Draft genome assembly of a fouling barnacle, Amphibalanus amphitrite (Darwin, 1854): The first reference genome for Thecostraca.</title>
        <authorList>
            <person name="Kim W."/>
        </authorList>
    </citation>
    <scope>NUCLEOTIDE SEQUENCE [LARGE SCALE GENOMIC DNA]</scope>
    <source>
        <strain evidence="2">SNU_AA5</strain>
        <tissue evidence="2">Soma without cirri and trophi</tissue>
    </source>
</reference>
<feature type="chain" id="PRO_5025501086" description="WAP domain-containing protein" evidence="1">
    <location>
        <begin position="19"/>
        <end position="161"/>
    </location>
</feature>
<feature type="signal peptide" evidence="1">
    <location>
        <begin position="1"/>
        <end position="18"/>
    </location>
</feature>
<dbReference type="SUPFAM" id="SSF57256">
    <property type="entry name" value="Elafin-like"/>
    <property type="match status" value="1"/>
</dbReference>
<evidence type="ECO:0008006" key="4">
    <source>
        <dbReference type="Google" id="ProtNLM"/>
    </source>
</evidence>
<protein>
    <recommendedName>
        <fullName evidence="4">WAP domain-containing protein</fullName>
    </recommendedName>
</protein>
<sequence length="161" mass="17372">MRLLSAVLLVVLAGAVTADPLRGHGLGHGRGLGHGLGHGRGPRLGLVRPRLGHPRVPLRRGPVHHGVHRPVHHPVHHSLHQRRLSSRHAVLPALKPVRPGFGGLPVAKGHRGSCPPRRPFCPRKAYSSARPQVCKGDFSCGHADKCCYDACLELRVCKPAH</sequence>
<keyword evidence="1" id="KW-0732">Signal</keyword>
<keyword evidence="3" id="KW-1185">Reference proteome</keyword>
<evidence type="ECO:0000256" key="1">
    <source>
        <dbReference type="SAM" id="SignalP"/>
    </source>
</evidence>
<dbReference type="InterPro" id="IPR036645">
    <property type="entry name" value="Elafin-like_sf"/>
</dbReference>
<comment type="caution">
    <text evidence="2">The sequence shown here is derived from an EMBL/GenBank/DDBJ whole genome shotgun (WGS) entry which is preliminary data.</text>
</comment>
<organism evidence="2 3">
    <name type="scientific">Amphibalanus amphitrite</name>
    <name type="common">Striped barnacle</name>
    <name type="synonym">Balanus amphitrite</name>
    <dbReference type="NCBI Taxonomy" id="1232801"/>
    <lineage>
        <taxon>Eukaryota</taxon>
        <taxon>Metazoa</taxon>
        <taxon>Ecdysozoa</taxon>
        <taxon>Arthropoda</taxon>
        <taxon>Crustacea</taxon>
        <taxon>Multicrustacea</taxon>
        <taxon>Cirripedia</taxon>
        <taxon>Thoracica</taxon>
        <taxon>Thoracicalcarea</taxon>
        <taxon>Balanomorpha</taxon>
        <taxon>Balanoidea</taxon>
        <taxon>Balanidae</taxon>
        <taxon>Amphibalaninae</taxon>
        <taxon>Amphibalanus</taxon>
    </lineage>
</organism>
<name>A0A6A4W1I3_AMPAM</name>
<gene>
    <name evidence="2" type="ORF">FJT64_027552</name>
</gene>